<evidence type="ECO:0000256" key="7">
    <source>
        <dbReference type="ARBA" id="ARBA00023136"/>
    </source>
</evidence>
<dbReference type="PANTHER" id="PTHR48041">
    <property type="entry name" value="ABC TRANSPORTER G FAMILY MEMBER 28"/>
    <property type="match status" value="1"/>
</dbReference>
<feature type="transmembrane region" description="Helical" evidence="8">
    <location>
        <begin position="458"/>
        <end position="479"/>
    </location>
</feature>
<dbReference type="Pfam" id="PF00005">
    <property type="entry name" value="ABC_tran"/>
    <property type="match status" value="2"/>
</dbReference>
<evidence type="ECO:0000256" key="1">
    <source>
        <dbReference type="ARBA" id="ARBA00004141"/>
    </source>
</evidence>
<feature type="transmembrane region" description="Helical" evidence="8">
    <location>
        <begin position="1073"/>
        <end position="1093"/>
    </location>
</feature>
<feature type="transmembrane region" description="Helical" evidence="8">
    <location>
        <begin position="566"/>
        <end position="591"/>
    </location>
</feature>
<name>A0A1G4M925_LACFM</name>
<feature type="transmembrane region" description="Helical" evidence="8">
    <location>
        <begin position="1100"/>
        <end position="1124"/>
    </location>
</feature>
<evidence type="ECO:0000256" key="4">
    <source>
        <dbReference type="ARBA" id="ARBA00022741"/>
    </source>
</evidence>
<evidence type="ECO:0000256" key="6">
    <source>
        <dbReference type="ARBA" id="ARBA00022989"/>
    </source>
</evidence>
<feature type="transmembrane region" description="Helical" evidence="8">
    <location>
        <begin position="1130"/>
        <end position="1148"/>
    </location>
</feature>
<gene>
    <name evidence="10" type="ORF">LAFE_0B11848G</name>
</gene>
<dbReference type="InterPro" id="IPR043926">
    <property type="entry name" value="ABCG_dom"/>
</dbReference>
<dbReference type="OrthoDB" id="66620at2759"/>
<keyword evidence="5" id="KW-0067">ATP-binding</keyword>
<dbReference type="OMA" id="ACGYFVQ"/>
<evidence type="ECO:0000256" key="5">
    <source>
        <dbReference type="ARBA" id="ARBA00022840"/>
    </source>
</evidence>
<reference evidence="11" key="1">
    <citation type="submission" date="2016-03" db="EMBL/GenBank/DDBJ databases">
        <authorList>
            <person name="Devillers H."/>
        </authorList>
    </citation>
    <scope>NUCLEOTIDE SEQUENCE [LARGE SCALE GENOMIC DNA]</scope>
</reference>
<feature type="transmembrane region" description="Helical" evidence="8">
    <location>
        <begin position="342"/>
        <end position="363"/>
    </location>
</feature>
<evidence type="ECO:0000313" key="11">
    <source>
        <dbReference type="Proteomes" id="UP000190831"/>
    </source>
</evidence>
<keyword evidence="6 8" id="KW-1133">Transmembrane helix</keyword>
<dbReference type="GO" id="GO:0140359">
    <property type="term" value="F:ABC-type transporter activity"/>
    <property type="evidence" value="ECO:0007669"/>
    <property type="project" value="InterPro"/>
</dbReference>
<dbReference type="PROSITE" id="PS00211">
    <property type="entry name" value="ABC_TRANSPORTER_1"/>
    <property type="match status" value="2"/>
</dbReference>
<evidence type="ECO:0000256" key="2">
    <source>
        <dbReference type="ARBA" id="ARBA00022448"/>
    </source>
</evidence>
<dbReference type="Gene3D" id="3.40.50.300">
    <property type="entry name" value="P-loop containing nucleotide triphosphate hydrolases"/>
    <property type="match status" value="2"/>
</dbReference>
<dbReference type="SUPFAM" id="SSF52540">
    <property type="entry name" value="P-loop containing nucleoside triphosphate hydrolases"/>
    <property type="match status" value="2"/>
</dbReference>
<keyword evidence="4" id="KW-0547">Nucleotide-binding</keyword>
<dbReference type="InterPro" id="IPR003593">
    <property type="entry name" value="AAA+_ATPase"/>
</dbReference>
<organism evidence="10 11">
    <name type="scientific">Lachancea fermentati</name>
    <name type="common">Zygosaccharomyces fermentati</name>
    <dbReference type="NCBI Taxonomy" id="4955"/>
    <lineage>
        <taxon>Eukaryota</taxon>
        <taxon>Fungi</taxon>
        <taxon>Dikarya</taxon>
        <taxon>Ascomycota</taxon>
        <taxon>Saccharomycotina</taxon>
        <taxon>Saccharomycetes</taxon>
        <taxon>Saccharomycetales</taxon>
        <taxon>Saccharomycetaceae</taxon>
        <taxon>Lachancea</taxon>
    </lineage>
</organism>
<feature type="domain" description="ABC transporter" evidence="9">
    <location>
        <begin position="643"/>
        <end position="898"/>
    </location>
</feature>
<dbReference type="PANTHER" id="PTHR48041:SF119">
    <property type="entry name" value="ROA1P"/>
    <property type="match status" value="1"/>
</dbReference>
<dbReference type="InterPro" id="IPR017871">
    <property type="entry name" value="ABC_transporter-like_CS"/>
</dbReference>
<dbReference type="Proteomes" id="UP000190831">
    <property type="component" value="Chromosome B"/>
</dbReference>
<keyword evidence="3 8" id="KW-0812">Transmembrane</keyword>
<dbReference type="Pfam" id="PF19055">
    <property type="entry name" value="ABC2_membrane_7"/>
    <property type="match status" value="2"/>
</dbReference>
<dbReference type="Pfam" id="PF01061">
    <property type="entry name" value="ABC2_membrane"/>
    <property type="match status" value="2"/>
</dbReference>
<dbReference type="InterPro" id="IPR013525">
    <property type="entry name" value="ABC2_TM"/>
</dbReference>
<dbReference type="InterPro" id="IPR027417">
    <property type="entry name" value="P-loop_NTPase"/>
</dbReference>
<feature type="transmembrane region" description="Helical" evidence="8">
    <location>
        <begin position="990"/>
        <end position="1011"/>
    </location>
</feature>
<dbReference type="GO" id="GO:0005524">
    <property type="term" value="F:ATP binding"/>
    <property type="evidence" value="ECO:0007669"/>
    <property type="project" value="UniProtKB-KW"/>
</dbReference>
<keyword evidence="11" id="KW-1185">Reference proteome</keyword>
<protein>
    <submittedName>
        <fullName evidence="10">LAFE_0B11848g1_1</fullName>
    </submittedName>
</protein>
<evidence type="ECO:0000256" key="3">
    <source>
        <dbReference type="ARBA" id="ARBA00022692"/>
    </source>
</evidence>
<dbReference type="GO" id="GO:0016887">
    <property type="term" value="F:ATP hydrolysis activity"/>
    <property type="evidence" value="ECO:0007669"/>
    <property type="project" value="InterPro"/>
</dbReference>
<dbReference type="EMBL" id="LT598489">
    <property type="protein sequence ID" value="SCW00209.1"/>
    <property type="molecule type" value="Genomic_DNA"/>
</dbReference>
<keyword evidence="7 8" id="KW-0472">Membrane</keyword>
<dbReference type="InterPro" id="IPR050352">
    <property type="entry name" value="ABCG_transporters"/>
</dbReference>
<evidence type="ECO:0000256" key="8">
    <source>
        <dbReference type="SAM" id="Phobius"/>
    </source>
</evidence>
<comment type="subcellular location">
    <subcellularLocation>
        <location evidence="1">Membrane</location>
        <topology evidence="1">Multi-pass membrane protein</topology>
    </subcellularLocation>
</comment>
<dbReference type="AlphaFoldDB" id="A0A1G4M925"/>
<evidence type="ECO:0000313" key="10">
    <source>
        <dbReference type="EMBL" id="SCW00209.1"/>
    </source>
</evidence>
<dbReference type="SMART" id="SM00382">
    <property type="entry name" value="AAA"/>
    <property type="match status" value="2"/>
</dbReference>
<dbReference type="PROSITE" id="PS50893">
    <property type="entry name" value="ABC_TRANSPORTER_2"/>
    <property type="match status" value="2"/>
</dbReference>
<keyword evidence="2" id="KW-0813">Transport</keyword>
<accession>A0A1G4M925</accession>
<evidence type="ECO:0000259" key="9">
    <source>
        <dbReference type="PROSITE" id="PS50893"/>
    </source>
</evidence>
<feature type="transmembrane region" description="Helical" evidence="8">
    <location>
        <begin position="1217"/>
        <end position="1237"/>
    </location>
</feature>
<feature type="transmembrane region" description="Helical" evidence="8">
    <location>
        <begin position="1160"/>
        <end position="1178"/>
    </location>
</feature>
<proteinExistence type="predicted"/>
<dbReference type="InterPro" id="IPR003439">
    <property type="entry name" value="ABC_transporter-like_ATP-bd"/>
</dbReference>
<feature type="transmembrane region" description="Helical" evidence="8">
    <location>
        <begin position="522"/>
        <end position="539"/>
    </location>
</feature>
<dbReference type="GO" id="GO:0016020">
    <property type="term" value="C:membrane"/>
    <property type="evidence" value="ECO:0007669"/>
    <property type="project" value="UniProtKB-SubCell"/>
</dbReference>
<feature type="transmembrane region" description="Helical" evidence="8">
    <location>
        <begin position="435"/>
        <end position="451"/>
    </location>
</feature>
<feature type="domain" description="ABC transporter" evidence="9">
    <location>
        <begin position="20"/>
        <end position="259"/>
    </location>
</feature>
<sequence>MNDDLVENTLSFASAPRVALKVKNLSVLTDKDNIIVHNVSMKVPSGSLIAIIGGSGSGKTTLLNVLANKVAKGLKYTGEYKIVPESDSPTSFVTTAYLTQHDILSPKLTCREILQYAADLKSTSSKAEKCQLVEELIAELGLKDCADTYVGDPNHPGLSGGEKRRLSIGIQMISNPSLMFLDEPTTGLDAYSAYLAIKTLRKLSHKAGKTFIMSIHQPRADILFLLDQICILSKGYNVFCSSVSKMVPYFHNLGYDVPEHVNPADFFIDLCSVDTRTTNTTKQTEERLQLLKQSWQSYEKNLDFTIEDTEKDIKLSSPSVPFWSQVKVLTARSIKLNLRDTVTFVGVLLEPVVIGTIAGWIYYKPDKTTLSGIRTVSGALYSSGALQGYLFQLFETYRLCEKDIKVYDRERSEGSVTPLAFFVSRRIANFLLEDFAVPFIFSIITFFMYGLNVNARSFFIYFSVVLLVHQTSTSLAMLSVSISRDFSQASLIGNLTYTLQSMASGFFVNAKKMPVYVRWTKYIAFIWYSFGCLMSNQFTDFACNLEGQEGCYGNMLLDSFGYSRNWITVPIIAVFCWGIGFYIFSIFFLYWKRVDVSMATKVKSRKKAELGTKDENIDVESFNLETPRCGEIPITIEISGLTLRLEKLDFLSTNAHKFGNHQTKCILSQIDAVFKPNMINAIMGPSGSGKSSLLNLISGRLNSTLFKTFHTEGTISFNGLTISRNKFRDVCSFVPQDDDHLLAKLTVRETLSYAAELRLHHLSSSERSLRIDELISELGLKHCENHLVGDELSKGISGGEKRRVSMGIQLLTDPPILLLDEPTSGLDSFTSFKILDVLNKICQKPGRTVILTIHQPRAELFEDFGNVLLLAKGGNIAFNGSPLEMMKYFSGLGYYCPPLTNVADFFLDLISINTQNDENEEISSKRVTKLLENWRVRQKENAKVSEKSMTQEKLIEFLDINSTSKAGFGVAYKVTVRRQFKTMRRSMDSLIARLAQIPGLGIILALFFAPIKHDYTSVSNRLGLVQESTALYYTGMLTNLACYPSERDYFYGEFNDNVYGVAPFYLGYMTIELPMALAGSALYAIFIVLVCGLNRTAGNFFATLYCTLIIVTCGEALGIITNTLFQQPGFVVNIVSIVLSIGTVMSGLMSLQMSRVLKGINYISPMNYTSMIMINMAFPDDLRLTCKDGGQTTDGSCTFSTGRDVLETFGLVKSVRIYLGVIICVWFIYRLIAYLILKAKLEWFRK</sequence>
<feature type="transmembrane region" description="Helical" evidence="8">
    <location>
        <begin position="491"/>
        <end position="510"/>
    </location>
</feature>
<dbReference type="STRING" id="4955.A0A1G4M925"/>